<proteinExistence type="inferred from homology"/>
<dbReference type="RefSeq" id="WP_072709322.1">
    <property type="nucleotide sequence ID" value="NZ_FMJB01000064.1"/>
</dbReference>
<dbReference type="PRINTS" id="PR02008">
    <property type="entry name" value="RCMTFAMILY"/>
</dbReference>
<dbReference type="SUPFAM" id="SSF48013">
    <property type="entry name" value="NusB-like"/>
    <property type="match status" value="1"/>
</dbReference>
<reference evidence="8" key="1">
    <citation type="submission" date="2016-09" db="EMBL/GenBank/DDBJ databases">
        <authorList>
            <person name="Wibberg D."/>
        </authorList>
    </citation>
    <scope>NUCLEOTIDE SEQUENCE [LARGE SCALE GENOMIC DNA]</scope>
</reference>
<dbReference type="InterPro" id="IPR029063">
    <property type="entry name" value="SAM-dependent_MTases_sf"/>
</dbReference>
<dbReference type="GO" id="GO:0001510">
    <property type="term" value="P:RNA methylation"/>
    <property type="evidence" value="ECO:0007669"/>
    <property type="project" value="InterPro"/>
</dbReference>
<feature type="binding site" evidence="5">
    <location>
        <begin position="241"/>
        <end position="247"/>
    </location>
    <ligand>
        <name>S-adenosyl-L-methionine</name>
        <dbReference type="ChEBI" id="CHEBI:59789"/>
    </ligand>
</feature>
<dbReference type="InterPro" id="IPR049560">
    <property type="entry name" value="MeTrfase_RsmB-F_NOP2_cat"/>
</dbReference>
<dbReference type="InterPro" id="IPR023267">
    <property type="entry name" value="RCMT"/>
</dbReference>
<dbReference type="Pfam" id="PF01189">
    <property type="entry name" value="Methyltr_RsmB-F"/>
    <property type="match status" value="1"/>
</dbReference>
<dbReference type="Proteomes" id="UP000184085">
    <property type="component" value="Unassembled WGS sequence"/>
</dbReference>
<keyword evidence="1 5" id="KW-0489">Methyltransferase</keyword>
<dbReference type="CDD" id="cd02440">
    <property type="entry name" value="AdoMet_MTases"/>
    <property type="match status" value="1"/>
</dbReference>
<keyword evidence="3 5" id="KW-0949">S-adenosyl-L-methionine</keyword>
<keyword evidence="8" id="KW-1185">Reference proteome</keyword>
<keyword evidence="2 5" id="KW-0808">Transferase</keyword>
<comment type="caution">
    <text evidence="5">Lacks conserved residue(s) required for the propagation of feature annotation.</text>
</comment>
<comment type="similarity">
    <text evidence="5">Belongs to the class I-like SAM-binding methyltransferase superfamily. RsmB/NOP family.</text>
</comment>
<dbReference type="PROSITE" id="PS51686">
    <property type="entry name" value="SAM_MT_RSMB_NOP"/>
    <property type="match status" value="1"/>
</dbReference>
<evidence type="ECO:0000313" key="7">
    <source>
        <dbReference type="EMBL" id="SCM69603.1"/>
    </source>
</evidence>
<dbReference type="InterPro" id="IPR035926">
    <property type="entry name" value="NusB-like_sf"/>
</dbReference>
<evidence type="ECO:0000313" key="8">
    <source>
        <dbReference type="Proteomes" id="UP000184085"/>
    </source>
</evidence>
<dbReference type="PANTHER" id="PTHR22807">
    <property type="entry name" value="NOP2 YEAST -RELATED NOL1/NOP2/FMU SUN DOMAIN-CONTAINING"/>
    <property type="match status" value="1"/>
</dbReference>
<dbReference type="InterPro" id="IPR001678">
    <property type="entry name" value="MeTrfase_RsmB-F_NOP2_dom"/>
</dbReference>
<feature type="binding site" evidence="5">
    <location>
        <position position="262"/>
    </location>
    <ligand>
        <name>S-adenosyl-L-methionine</name>
        <dbReference type="ChEBI" id="CHEBI:59789"/>
    </ligand>
</feature>
<feature type="domain" description="SAM-dependent MTase RsmB/NOP-type" evidence="6">
    <location>
        <begin position="133"/>
        <end position="423"/>
    </location>
</feature>
<dbReference type="EMBL" id="FMJB01000064">
    <property type="protein sequence ID" value="SCM69603.1"/>
    <property type="molecule type" value="Genomic_DNA"/>
</dbReference>
<evidence type="ECO:0000256" key="3">
    <source>
        <dbReference type="ARBA" id="ARBA00022691"/>
    </source>
</evidence>
<evidence type="ECO:0000259" key="6">
    <source>
        <dbReference type="PROSITE" id="PS51686"/>
    </source>
</evidence>
<evidence type="ECO:0000256" key="2">
    <source>
        <dbReference type="ARBA" id="ARBA00022679"/>
    </source>
</evidence>
<evidence type="ECO:0000256" key="5">
    <source>
        <dbReference type="PROSITE-ProRule" id="PRU01023"/>
    </source>
</evidence>
<dbReference type="PANTHER" id="PTHR22807:SF61">
    <property type="entry name" value="NOL1_NOP2_SUN FAMILY PROTEIN _ ANTITERMINATION NUSB DOMAIN-CONTAINING PROTEIN"/>
    <property type="match status" value="1"/>
</dbReference>
<gene>
    <name evidence="7" type="ORF">KARMA_3842</name>
</gene>
<protein>
    <recommendedName>
        <fullName evidence="6">SAM-dependent MTase RsmB/NOP-type domain-containing protein</fullName>
    </recommendedName>
</protein>
<dbReference type="InterPro" id="IPR006027">
    <property type="entry name" value="NusB_RsmB_TIM44"/>
</dbReference>
<dbReference type="GO" id="GO:0008173">
    <property type="term" value="F:RNA methyltransferase activity"/>
    <property type="evidence" value="ECO:0007669"/>
    <property type="project" value="InterPro"/>
</dbReference>
<name>A0A1M4N425_9RHOB</name>
<dbReference type="AlphaFoldDB" id="A0A1M4N425"/>
<sequence>MDKSGLAPRRTALYLLDQITGEGRLMAEMVASGVLERLAPEERARAQGLVMDTLRGMERADRMLQKHLRKEPSLTVKNALRLGVIEICARREAGHGVVNSYVELISRNKRNAMLKGLVNAVLRKFTTDGPEAWDALRTPRMPKWLRDPLAEAWGAKPIAAMEEVQFAGAPLDLTPKGDAAALAERLGGELLPTGSVRLRDPGQVTALDGYETGDWWVQDAAAAVPAKILNAQSGEKVLDLCSAPGGKTLQMANVGAKVTALDISADRLKRVHENLERCGLKAKVVQGDALEHEGKYDAILLDAPCSATGTIRRHPDLPYAKDGSGFFSLIELQEVMLDRALTLLNPGGRLVYCTCSLLPDEGEVQIEELLARNPNVQVDTVAMDLPWVEDAWRSPEGGLRLRPDYWADRGGMDGFYVVCLRLNA</sequence>
<dbReference type="Pfam" id="PF01029">
    <property type="entry name" value="NusB"/>
    <property type="match status" value="1"/>
</dbReference>
<evidence type="ECO:0000256" key="1">
    <source>
        <dbReference type="ARBA" id="ARBA00022603"/>
    </source>
</evidence>
<feature type="active site" description="Nucleophile" evidence="5">
    <location>
        <position position="355"/>
    </location>
</feature>
<dbReference type="SUPFAM" id="SSF53335">
    <property type="entry name" value="S-adenosyl-L-methionine-dependent methyltransferases"/>
    <property type="match status" value="1"/>
</dbReference>
<evidence type="ECO:0000256" key="4">
    <source>
        <dbReference type="ARBA" id="ARBA00022884"/>
    </source>
</evidence>
<organism evidence="7 8">
    <name type="scientific">Donghicola eburneus</name>
    <dbReference type="NCBI Taxonomy" id="393278"/>
    <lineage>
        <taxon>Bacteria</taxon>
        <taxon>Pseudomonadati</taxon>
        <taxon>Pseudomonadota</taxon>
        <taxon>Alphaproteobacteria</taxon>
        <taxon>Rhodobacterales</taxon>
        <taxon>Roseobacteraceae</taxon>
        <taxon>Donghicola</taxon>
    </lineage>
</organism>
<dbReference type="Gene3D" id="3.40.50.150">
    <property type="entry name" value="Vaccinia Virus protein VP39"/>
    <property type="match status" value="1"/>
</dbReference>
<accession>A0A1M4N425</accession>
<dbReference type="GO" id="GO:0003723">
    <property type="term" value="F:RNA binding"/>
    <property type="evidence" value="ECO:0007669"/>
    <property type="project" value="UniProtKB-UniRule"/>
</dbReference>
<feature type="binding site" evidence="5">
    <location>
        <position position="302"/>
    </location>
    <ligand>
        <name>S-adenosyl-L-methionine</name>
        <dbReference type="ChEBI" id="CHEBI:59789"/>
    </ligand>
</feature>
<dbReference type="Gene3D" id="1.10.940.10">
    <property type="entry name" value="NusB-like"/>
    <property type="match status" value="1"/>
</dbReference>
<dbReference type="GO" id="GO:0006355">
    <property type="term" value="P:regulation of DNA-templated transcription"/>
    <property type="evidence" value="ECO:0007669"/>
    <property type="project" value="InterPro"/>
</dbReference>
<keyword evidence="4 5" id="KW-0694">RNA-binding</keyword>